<accession>A0A0L0NY93</accession>
<sequence length="76" mass="7955">MAGLISHSTVACHEGCSGLLLSLGVMDLIPLNTPSCNLATAPATASDTAASEASFMKDDGKQGEGKWKLWEFFPNL</sequence>
<evidence type="ECO:0000313" key="2">
    <source>
        <dbReference type="Proteomes" id="UP000037122"/>
    </source>
</evidence>
<comment type="caution">
    <text evidence="1">The sequence shown here is derived from an EMBL/GenBank/DDBJ whole genome shotgun (WGS) entry which is preliminary data.</text>
</comment>
<dbReference type="EMBL" id="LGST01000027">
    <property type="protein sequence ID" value="KND98984.1"/>
    <property type="molecule type" value="Genomic_DNA"/>
</dbReference>
<proteinExistence type="predicted"/>
<name>A0A0L0NY93_CANAR</name>
<dbReference type="VEuPathDB" id="FungiDB:QG37_04044"/>
<organism evidence="1 2">
    <name type="scientific">Candidozyma auris</name>
    <name type="common">Yeast</name>
    <name type="synonym">Candida auris</name>
    <dbReference type="NCBI Taxonomy" id="498019"/>
    <lineage>
        <taxon>Eukaryota</taxon>
        <taxon>Fungi</taxon>
        <taxon>Dikarya</taxon>
        <taxon>Ascomycota</taxon>
        <taxon>Saccharomycotina</taxon>
        <taxon>Pichiomycetes</taxon>
        <taxon>Metschnikowiaceae</taxon>
        <taxon>Candidozyma</taxon>
    </lineage>
</organism>
<protein>
    <submittedName>
        <fullName evidence="1">Uncharacterized protein</fullName>
    </submittedName>
</protein>
<evidence type="ECO:0000313" key="1">
    <source>
        <dbReference type="EMBL" id="KND98984.1"/>
    </source>
</evidence>
<dbReference type="Proteomes" id="UP000037122">
    <property type="component" value="Unassembled WGS sequence"/>
</dbReference>
<gene>
    <name evidence="1" type="ORF">QG37_04044</name>
</gene>
<reference evidence="2" key="1">
    <citation type="journal article" date="2015" name="BMC Genomics">
        <title>Draft genome of a commonly misdiagnosed multidrug resistant pathogen Candida auris.</title>
        <authorList>
            <person name="Chatterjee S."/>
            <person name="Alampalli S.V."/>
            <person name="Nageshan R.K."/>
            <person name="Chettiar S.T."/>
            <person name="Joshi S."/>
            <person name="Tatu U.S."/>
        </authorList>
    </citation>
    <scope>NUCLEOTIDE SEQUENCE [LARGE SCALE GENOMIC DNA]</scope>
    <source>
        <strain evidence="2">6684</strain>
    </source>
</reference>
<dbReference type="AlphaFoldDB" id="A0A0L0NY93"/>